<dbReference type="InterPro" id="IPR013424">
    <property type="entry name" value="Ice-binding_C"/>
</dbReference>
<dbReference type="Proteomes" id="UP000501991">
    <property type="component" value="Chromosome"/>
</dbReference>
<dbReference type="Pfam" id="PF07589">
    <property type="entry name" value="PEP-CTERM"/>
    <property type="match status" value="1"/>
</dbReference>
<evidence type="ECO:0000256" key="2">
    <source>
        <dbReference type="ARBA" id="ARBA00022475"/>
    </source>
</evidence>
<feature type="domain" description="Ice-binding protein C-terminal" evidence="5">
    <location>
        <begin position="316"/>
        <end position="340"/>
    </location>
</feature>
<name>A0A6C1B951_9RHOO</name>
<proteinExistence type="predicted"/>
<evidence type="ECO:0000259" key="5">
    <source>
        <dbReference type="Pfam" id="PF07589"/>
    </source>
</evidence>
<evidence type="ECO:0000256" key="1">
    <source>
        <dbReference type="ARBA" id="ARBA00004236"/>
    </source>
</evidence>
<gene>
    <name evidence="6" type="ORF">G3580_18820</name>
</gene>
<keyword evidence="3" id="KW-0472">Membrane</keyword>
<dbReference type="AlphaFoldDB" id="A0A6C1B951"/>
<comment type="subcellular location">
    <subcellularLocation>
        <location evidence="1">Cell membrane</location>
    </subcellularLocation>
</comment>
<dbReference type="EMBL" id="CP048836">
    <property type="protein sequence ID" value="QID19489.1"/>
    <property type="molecule type" value="Genomic_DNA"/>
</dbReference>
<accession>A0A6C1B951</accession>
<evidence type="ECO:0000313" key="6">
    <source>
        <dbReference type="EMBL" id="QID19489.1"/>
    </source>
</evidence>
<evidence type="ECO:0000256" key="4">
    <source>
        <dbReference type="SAM" id="SignalP"/>
    </source>
</evidence>
<reference evidence="6 7" key="1">
    <citation type="submission" date="2020-02" db="EMBL/GenBank/DDBJ databases">
        <title>Nitrogenibacter mangrovi gen. nov., sp. nov. isolated from mangrove sediment, a denitrifying betaproteobacterium.</title>
        <authorList>
            <person name="Liao H."/>
            <person name="Tian Y."/>
        </authorList>
    </citation>
    <scope>NUCLEOTIDE SEQUENCE [LARGE SCALE GENOMIC DNA]</scope>
    <source>
        <strain evidence="6 7">M9-3-2</strain>
    </source>
</reference>
<dbReference type="InterPro" id="IPR009722">
    <property type="entry name" value="YjiK/CarP"/>
</dbReference>
<evidence type="ECO:0000313" key="7">
    <source>
        <dbReference type="Proteomes" id="UP000501991"/>
    </source>
</evidence>
<protein>
    <submittedName>
        <fullName evidence="6">PEPxxWA-CTERM sorting domain-containing protein</fullName>
    </submittedName>
</protein>
<dbReference type="KEGG" id="azq:G3580_18820"/>
<feature type="signal peptide" evidence="4">
    <location>
        <begin position="1"/>
        <end position="20"/>
    </location>
</feature>
<dbReference type="NCBIfam" id="TIGR02595">
    <property type="entry name" value="PEP_CTERM"/>
    <property type="match status" value="1"/>
</dbReference>
<dbReference type="RefSeq" id="WP_173768146.1">
    <property type="nucleotide sequence ID" value="NZ_CP048836.1"/>
</dbReference>
<dbReference type="SUPFAM" id="SSF50956">
    <property type="entry name" value="Thermostable phytase (3-phytase)"/>
    <property type="match status" value="1"/>
</dbReference>
<evidence type="ECO:0000256" key="3">
    <source>
        <dbReference type="ARBA" id="ARBA00023136"/>
    </source>
</evidence>
<keyword evidence="2" id="KW-1003">Cell membrane</keyword>
<feature type="chain" id="PRO_5025601417" evidence="4">
    <location>
        <begin position="21"/>
        <end position="343"/>
    </location>
</feature>
<keyword evidence="4" id="KW-0732">Signal</keyword>
<organism evidence="6 7">
    <name type="scientific">Nitrogeniibacter mangrovi</name>
    <dbReference type="NCBI Taxonomy" id="2016596"/>
    <lineage>
        <taxon>Bacteria</taxon>
        <taxon>Pseudomonadati</taxon>
        <taxon>Pseudomonadota</taxon>
        <taxon>Betaproteobacteria</taxon>
        <taxon>Rhodocyclales</taxon>
        <taxon>Zoogloeaceae</taxon>
        <taxon>Nitrogeniibacter</taxon>
    </lineage>
</organism>
<dbReference type="Pfam" id="PF06977">
    <property type="entry name" value="SdiA-regulated"/>
    <property type="match status" value="1"/>
</dbReference>
<sequence>MTLRHLCAAVLAAGSVAAHAAAAITPSIHLGNYRVAGTYSLDILNGTRGGISGLEASAVAYAGDRLDPTTHTLGTLFFVGDEGTGVVEVSRTGQTLGYMNFDWTGTGSTKHDTEALTYLGNGTLVVGEERLFDAYRFDYVANGTATLANASVSISDANVGNHGMEGLSYDPRDGSFVAIKQDSPEDMLAGTLSFAAALGGTSTMSHLFDPTLMGLATLSDVQTLAPVTALAGTDAADNLLVLSLGSRTLVEVNRSGDVLSSFDLSSLLNNTATGDFNAIEGVSVDASGTLYLVAEQLQGAGAPLDAKSQLIVLTAPVPEPETYAMMLAGLGLVGAVARRRSRR</sequence>
<dbReference type="NCBIfam" id="NF035944">
    <property type="entry name" value="PEPxxWA-CTERM"/>
    <property type="match status" value="1"/>
</dbReference>
<dbReference type="GO" id="GO:0005886">
    <property type="term" value="C:plasma membrane"/>
    <property type="evidence" value="ECO:0007669"/>
    <property type="project" value="UniProtKB-SubCell"/>
</dbReference>
<keyword evidence="7" id="KW-1185">Reference proteome</keyword>